<protein>
    <recommendedName>
        <fullName evidence="5">Cell division protein FtsL</fullName>
    </recommendedName>
</protein>
<keyword evidence="2" id="KW-0812">Transmembrane</keyword>
<name>A0A1D9DZD9_9MICO</name>
<feature type="transmembrane region" description="Helical" evidence="2">
    <location>
        <begin position="36"/>
        <end position="64"/>
    </location>
</feature>
<dbReference type="EMBL" id="CP015208">
    <property type="protein sequence ID" value="AOY56173.1"/>
    <property type="molecule type" value="Genomic_DNA"/>
</dbReference>
<keyword evidence="2" id="KW-0472">Membrane</keyword>
<evidence type="ECO:0000256" key="1">
    <source>
        <dbReference type="SAM" id="MobiDB-lite"/>
    </source>
</evidence>
<gene>
    <name evidence="3" type="ORF">A4Z71_04180</name>
</gene>
<evidence type="ECO:0000313" key="4">
    <source>
        <dbReference type="Proteomes" id="UP000243784"/>
    </source>
</evidence>
<dbReference type="AlphaFoldDB" id="A0A1D9DZD9"/>
<evidence type="ECO:0000256" key="2">
    <source>
        <dbReference type="SAM" id="Phobius"/>
    </source>
</evidence>
<evidence type="ECO:0008006" key="5">
    <source>
        <dbReference type="Google" id="ProtNLM"/>
    </source>
</evidence>
<dbReference type="Proteomes" id="UP000243784">
    <property type="component" value="Chromosome"/>
</dbReference>
<dbReference type="STRING" id="535712.A4Z71_04180"/>
<reference evidence="3 4" key="1">
    <citation type="journal article" date="2016" name="Biochim. Biophys. Acta">
        <title>Photochemical characterization of actinorhodopsin and its functional existence in the natural host.</title>
        <authorList>
            <person name="Nakamura S."/>
            <person name="Kikukawa T."/>
            <person name="Tamogami J."/>
            <person name="Kamiya M."/>
            <person name="Aizawa T."/>
            <person name="Hahn M.W."/>
            <person name="Ihara K."/>
            <person name="Kamo N."/>
            <person name="Demura M."/>
        </authorList>
    </citation>
    <scope>NUCLEOTIDE SEQUENCE [LARGE SCALE GENOMIC DNA]</scope>
    <source>
        <strain evidence="3 4">MWH-Dar1</strain>
    </source>
</reference>
<proteinExistence type="predicted"/>
<keyword evidence="4" id="KW-1185">Reference proteome</keyword>
<dbReference type="KEGG" id="rpla:A4Z71_04180"/>
<sequence length="197" mass="20697">MSIARVTSPVRPVSQVTKPRLRAVELPTFTSRSSMAVVGVITLGSLAIALLGLIMHMLTSSAVYELASIQKEKRELTTTAQILSEEVGSLSSQQNLANAAQKLGMIANANPVFLRIEDQKVFGKPKAALDTSGRVSRNLVPNAALTERSTLATEVQLAGNLGATAETGVKTQDVAPKKTNQPEVVSTGGVIPASPTH</sequence>
<accession>A0A1D9DZD9</accession>
<evidence type="ECO:0000313" key="3">
    <source>
        <dbReference type="EMBL" id="AOY56173.1"/>
    </source>
</evidence>
<dbReference type="OrthoDB" id="4792842at2"/>
<keyword evidence="2" id="KW-1133">Transmembrane helix</keyword>
<feature type="region of interest" description="Disordered" evidence="1">
    <location>
        <begin position="172"/>
        <end position="197"/>
    </location>
</feature>
<organism evidence="3 4">
    <name type="scientific">Candidatus Rhodoluna planktonica</name>
    <dbReference type="NCBI Taxonomy" id="535712"/>
    <lineage>
        <taxon>Bacteria</taxon>
        <taxon>Bacillati</taxon>
        <taxon>Actinomycetota</taxon>
        <taxon>Actinomycetes</taxon>
        <taxon>Micrococcales</taxon>
        <taxon>Microbacteriaceae</taxon>
        <taxon>Luna cluster</taxon>
        <taxon>Luna-1 subcluster</taxon>
        <taxon>Rhodoluna</taxon>
    </lineage>
</organism>
<dbReference type="RefSeq" id="WP_070954682.1">
    <property type="nucleotide sequence ID" value="NZ_CP015208.1"/>
</dbReference>